<reference evidence="12" key="2">
    <citation type="journal article" date="2020" name="Biotechnol. Bioeng.">
        <title>Chromosome-scale scaffolds for the Chinese hamster reference genome assembly to facilitate the study of the CHO epigenome.</title>
        <authorList>
            <person name="Hilliard W."/>
            <person name="MacDonald M."/>
            <person name="Lee K.H."/>
        </authorList>
    </citation>
    <scope>NUCLEOTIDE SEQUENCE [LARGE SCALE GENOMIC DNA]</scope>
    <source>
        <strain evidence="12">17A/GY</strain>
    </source>
</reference>
<dbReference type="Pfam" id="PF08516">
    <property type="entry name" value="ADAM_CR"/>
    <property type="match status" value="1"/>
</dbReference>
<dbReference type="Pfam" id="PF01562">
    <property type="entry name" value="Pep_M12B_propep"/>
    <property type="match status" value="1"/>
</dbReference>
<accession>A0A9J7JNL7</accession>
<evidence type="ECO:0000256" key="3">
    <source>
        <dbReference type="ARBA" id="ARBA00022989"/>
    </source>
</evidence>
<keyword evidence="12" id="KW-1185">Reference proteome</keyword>
<dbReference type="GO" id="GO:0009897">
    <property type="term" value="C:external side of plasma membrane"/>
    <property type="evidence" value="ECO:0007669"/>
    <property type="project" value="TreeGrafter"/>
</dbReference>
<dbReference type="InterPro" id="IPR001590">
    <property type="entry name" value="Peptidase_M12B"/>
</dbReference>
<dbReference type="GO" id="GO:0006508">
    <property type="term" value="P:proteolysis"/>
    <property type="evidence" value="ECO:0007669"/>
    <property type="project" value="InterPro"/>
</dbReference>
<dbReference type="GO" id="GO:1990913">
    <property type="term" value="C:sperm head plasma membrane"/>
    <property type="evidence" value="ECO:0007669"/>
    <property type="project" value="TreeGrafter"/>
</dbReference>
<feature type="domain" description="Disintegrin" evidence="10">
    <location>
        <begin position="418"/>
        <end position="504"/>
    </location>
</feature>
<comment type="caution">
    <text evidence="7">Lacks conserved residue(s) required for the propagation of feature annotation.</text>
</comment>
<feature type="disulfide bond" evidence="7">
    <location>
        <begin position="667"/>
        <end position="676"/>
    </location>
</feature>
<dbReference type="PROSITE" id="PS50026">
    <property type="entry name" value="EGF_3"/>
    <property type="match status" value="1"/>
</dbReference>
<evidence type="ECO:0000256" key="7">
    <source>
        <dbReference type="PROSITE-ProRule" id="PRU00076"/>
    </source>
</evidence>
<keyword evidence="2 8" id="KW-0812">Transmembrane</keyword>
<dbReference type="Pfam" id="PF01421">
    <property type="entry name" value="Reprolysin"/>
    <property type="match status" value="1"/>
</dbReference>
<feature type="domain" description="EGF-like" evidence="9">
    <location>
        <begin position="644"/>
        <end position="677"/>
    </location>
</feature>
<evidence type="ECO:0000256" key="2">
    <source>
        <dbReference type="ARBA" id="ARBA00022692"/>
    </source>
</evidence>
<sequence length="755" mass="84999">MVLSLNWGMRLVGRSVTLRAPLLLAALWVLLLVPSQCFQGRPTWRYVSSEVVTPRKVTYHGKGFQAPGRLSYSLRFRGQRHIIHMRRKTLFWPRHLLLTTQDDQGALQMDFPFFPVDCYYVGFLEEIPQSTVTLDTCSGGLNGVVMFDDLAYEIKPLSDSHRFEHVISQVVADSGAVGPMNKGKPMEHNTDPVFSGTNSSVAPRISSRDYASHPAAIKGHFQATSEVLKKARYNVSRCAHYLFSVASLMDTYFNSIHVRYYVILLTVYTWRNPFRHDYNLQNGEALRYYKSNFFNNIRPDTSNIINEYGPDDHVVVPIANSICTGDALNPVGQNDRYYVYVSVVVTTRVGIIVGLKFDDEKHCFCQRRSTCVMFKNPGLTDAFSNCSISELNKIVNTPGQASCLFYDHHFYYNRSYTYSVCGNSVIDEGEQCDCGSNKACYVNPCCGNDCKYSRDSICDEQLCCANCTYSPPGTLCRSVQNVCDLPEYCSGSAVTCPNDFYLQDGTPCSEEGYCYAGNCTDRSVHCKEIFGAGVQAGSEKCYEINKEKFRFGHCYRSPESLEFTACSDQDKMCGRLQCTNVTYLPRLQDHVSFHQSDISGFSCFGLDEHRGTGRTDVGHVRYGTQCSKSNFCDRGSCNGSVTGLNYDCTPEKCNFRGVCNNLRHCHCHLGWEPPHCVGEGFGGSLDGGHLLPNMRTIRQSKEPIVYLRLVFGRIYLFIASLLFGVAFRVCFTKIIKYEVWKASVLLHLQQQGPMP</sequence>
<evidence type="ECO:0000259" key="9">
    <source>
        <dbReference type="PROSITE" id="PS50026"/>
    </source>
</evidence>
<feature type="domain" description="Peptidase M12B" evidence="11">
    <location>
        <begin position="215"/>
        <end position="396"/>
    </location>
</feature>
<evidence type="ECO:0000259" key="10">
    <source>
        <dbReference type="PROSITE" id="PS50214"/>
    </source>
</evidence>
<dbReference type="OrthoDB" id="5951731at2759"/>
<evidence type="ECO:0000313" key="12">
    <source>
        <dbReference type="Proteomes" id="UP001108280"/>
    </source>
</evidence>
<reference evidence="13" key="3">
    <citation type="submission" date="2025-08" db="UniProtKB">
        <authorList>
            <consortium name="RefSeq"/>
        </authorList>
    </citation>
    <scope>IDENTIFICATION</scope>
    <source>
        <strain evidence="13">17A/GY</strain>
        <tissue evidence="13">Liver</tissue>
    </source>
</reference>
<dbReference type="GO" id="GO:0004222">
    <property type="term" value="F:metalloendopeptidase activity"/>
    <property type="evidence" value="ECO:0007669"/>
    <property type="project" value="InterPro"/>
</dbReference>
<evidence type="ECO:0000256" key="1">
    <source>
        <dbReference type="ARBA" id="ARBA00004167"/>
    </source>
</evidence>
<dbReference type="InterPro" id="IPR002870">
    <property type="entry name" value="Peptidase_M12B_N"/>
</dbReference>
<dbReference type="PANTHER" id="PTHR11905">
    <property type="entry name" value="ADAM A DISINTEGRIN AND METALLOPROTEASE DOMAIN"/>
    <property type="match status" value="1"/>
</dbReference>
<evidence type="ECO:0000256" key="6">
    <source>
        <dbReference type="PROSITE-ProRule" id="PRU00068"/>
    </source>
</evidence>
<name>A0A9J7JNL7_CRIGR</name>
<proteinExistence type="predicted"/>
<keyword evidence="7" id="KW-0245">EGF-like domain</keyword>
<feature type="transmembrane region" description="Helical" evidence="8">
    <location>
        <begin position="705"/>
        <end position="731"/>
    </location>
</feature>
<gene>
    <name evidence="13" type="primary">LOC100758249</name>
</gene>
<comment type="subcellular location">
    <subcellularLocation>
        <location evidence="1">Membrane</location>
        <topology evidence="1">Single-pass membrane protein</topology>
    </subcellularLocation>
</comment>
<dbReference type="Gene3D" id="3.40.390.10">
    <property type="entry name" value="Collagenase (Catalytic Domain)"/>
    <property type="match status" value="1"/>
</dbReference>
<dbReference type="PROSITE" id="PS50214">
    <property type="entry name" value="DISINTEGRIN_2"/>
    <property type="match status" value="1"/>
</dbReference>
<evidence type="ECO:0000259" key="11">
    <source>
        <dbReference type="PROSITE" id="PS50215"/>
    </source>
</evidence>
<keyword evidence="5 7" id="KW-1015">Disulfide bond</keyword>
<dbReference type="InterPro" id="IPR036436">
    <property type="entry name" value="Disintegrin_dom_sf"/>
</dbReference>
<dbReference type="Pfam" id="PF00200">
    <property type="entry name" value="Disintegrin"/>
    <property type="match status" value="1"/>
</dbReference>
<feature type="disulfide bond" evidence="6">
    <location>
        <begin position="476"/>
        <end position="496"/>
    </location>
</feature>
<dbReference type="Gene3D" id="4.10.70.10">
    <property type="entry name" value="Disintegrin domain"/>
    <property type="match status" value="1"/>
</dbReference>
<dbReference type="AlphaFoldDB" id="A0A9J7JNL7"/>
<dbReference type="PANTHER" id="PTHR11905:SF140">
    <property type="entry name" value="A DISINTEGRIN AND METALLOPEPTIDASE DOMAIN 6-RELATED"/>
    <property type="match status" value="1"/>
</dbReference>
<dbReference type="Proteomes" id="UP001108280">
    <property type="component" value="Chromosome 5"/>
</dbReference>
<dbReference type="InterPro" id="IPR006586">
    <property type="entry name" value="ADAM_Cys-rich"/>
</dbReference>
<dbReference type="PROSITE" id="PS50215">
    <property type="entry name" value="ADAM_MEPRO"/>
    <property type="match status" value="1"/>
</dbReference>
<protein>
    <submittedName>
        <fullName evidence="13">Disintegrin and metalloproteinase domain-containing protein 21-like isoform X2</fullName>
    </submittedName>
</protein>
<dbReference type="InterPro" id="IPR024079">
    <property type="entry name" value="MetalloPept_cat_dom_sf"/>
</dbReference>
<evidence type="ECO:0000256" key="8">
    <source>
        <dbReference type="SAM" id="Phobius"/>
    </source>
</evidence>
<dbReference type="PROSITE" id="PS01186">
    <property type="entry name" value="EGF_2"/>
    <property type="match status" value="1"/>
</dbReference>
<evidence type="ECO:0000256" key="5">
    <source>
        <dbReference type="ARBA" id="ARBA00023157"/>
    </source>
</evidence>
<dbReference type="SUPFAM" id="SSF57552">
    <property type="entry name" value="Blood coagulation inhibitor (disintegrin)"/>
    <property type="match status" value="1"/>
</dbReference>
<dbReference type="InterPro" id="IPR000742">
    <property type="entry name" value="EGF"/>
</dbReference>
<keyword evidence="3 8" id="KW-1133">Transmembrane helix</keyword>
<dbReference type="SUPFAM" id="SSF55486">
    <property type="entry name" value="Metalloproteases ('zincins'), catalytic domain"/>
    <property type="match status" value="1"/>
</dbReference>
<organism evidence="12 13">
    <name type="scientific">Cricetulus griseus</name>
    <name type="common">Chinese hamster</name>
    <name type="synonym">Cricetulus barabensis griseus</name>
    <dbReference type="NCBI Taxonomy" id="10029"/>
    <lineage>
        <taxon>Eukaryota</taxon>
        <taxon>Metazoa</taxon>
        <taxon>Chordata</taxon>
        <taxon>Craniata</taxon>
        <taxon>Vertebrata</taxon>
        <taxon>Euteleostomi</taxon>
        <taxon>Mammalia</taxon>
        <taxon>Eutheria</taxon>
        <taxon>Euarchontoglires</taxon>
        <taxon>Glires</taxon>
        <taxon>Rodentia</taxon>
        <taxon>Myomorpha</taxon>
        <taxon>Muroidea</taxon>
        <taxon>Cricetidae</taxon>
        <taxon>Cricetinae</taxon>
        <taxon>Cricetulus</taxon>
    </lineage>
</organism>
<dbReference type="KEGG" id="cge:100758249"/>
<evidence type="ECO:0000256" key="4">
    <source>
        <dbReference type="ARBA" id="ARBA00023136"/>
    </source>
</evidence>
<dbReference type="SMART" id="SM00608">
    <property type="entry name" value="ACR"/>
    <property type="match status" value="1"/>
</dbReference>
<dbReference type="FunFam" id="4.10.70.10:FF:000001">
    <property type="entry name" value="Disintegrin and metalloproteinase domain-containing protein 22"/>
    <property type="match status" value="1"/>
</dbReference>
<reference evidence="12" key="1">
    <citation type="journal article" date="2018" name="Biotechnol. Bioeng.">
        <title>A reference genome of the Chinese hamster based on a hybrid assembly strategy.</title>
        <authorList>
            <person name="Rupp O."/>
            <person name="MacDonald M.L."/>
            <person name="Li S."/>
            <person name="Dhiman H."/>
            <person name="Polson S."/>
            <person name="Griep S."/>
            <person name="Heffner K."/>
            <person name="Hernandez I."/>
            <person name="Brinkrolf K."/>
            <person name="Jadhav V."/>
            <person name="Samoudi M."/>
            <person name="Hao H."/>
            <person name="Kingham B."/>
            <person name="Goesmann A."/>
            <person name="Betenbaugh M.J."/>
            <person name="Lewis N.E."/>
            <person name="Borth N."/>
            <person name="Lee K.H."/>
        </authorList>
    </citation>
    <scope>NUCLEOTIDE SEQUENCE [LARGE SCALE GENOMIC DNA]</scope>
    <source>
        <strain evidence="12">17A/GY</strain>
    </source>
</reference>
<dbReference type="GeneID" id="100758249"/>
<dbReference type="SMART" id="SM00050">
    <property type="entry name" value="DISIN"/>
    <property type="match status" value="1"/>
</dbReference>
<dbReference type="GO" id="GO:0008584">
    <property type="term" value="P:male gonad development"/>
    <property type="evidence" value="ECO:0007669"/>
    <property type="project" value="TreeGrafter"/>
</dbReference>
<dbReference type="RefSeq" id="XP_027272491.1">
    <property type="nucleotide sequence ID" value="XM_027416690.2"/>
</dbReference>
<evidence type="ECO:0000313" key="13">
    <source>
        <dbReference type="RefSeq" id="XP_027272491.1"/>
    </source>
</evidence>
<keyword evidence="4 8" id="KW-0472">Membrane</keyword>
<dbReference type="InterPro" id="IPR001762">
    <property type="entry name" value="Disintegrin_dom"/>
</dbReference>